<reference evidence="1" key="1">
    <citation type="submission" date="2021-06" db="EMBL/GenBank/DDBJ databases">
        <authorList>
            <person name="Kallberg Y."/>
            <person name="Tangrot J."/>
            <person name="Rosling A."/>
        </authorList>
    </citation>
    <scope>NUCLEOTIDE SEQUENCE</scope>
    <source>
        <strain evidence="1">CL356</strain>
    </source>
</reference>
<keyword evidence="2" id="KW-1185">Reference proteome</keyword>
<gene>
    <name evidence="1" type="ORF">ACOLOM_LOCUS6417</name>
</gene>
<accession>A0ACA9MLF1</accession>
<sequence>MKAFRYKDYRPNPRQTTPIPISIKDSLLPVDLFNDFKFAVLSIYNRLLGRPSSSNLWPNDRPTPEEDVLEEKKGFWEEFWSFLTSPFSGHPGEAEVNIERGGEKGKNSNEERTIIRICRAIGLK</sequence>
<dbReference type="Proteomes" id="UP000789525">
    <property type="component" value="Unassembled WGS sequence"/>
</dbReference>
<protein>
    <submittedName>
        <fullName evidence="1">7858_t:CDS:1</fullName>
    </submittedName>
</protein>
<proteinExistence type="predicted"/>
<evidence type="ECO:0000313" key="2">
    <source>
        <dbReference type="Proteomes" id="UP000789525"/>
    </source>
</evidence>
<name>A0ACA9MLF1_9GLOM</name>
<comment type="caution">
    <text evidence="1">The sequence shown here is derived from an EMBL/GenBank/DDBJ whole genome shotgun (WGS) entry which is preliminary data.</text>
</comment>
<organism evidence="1 2">
    <name type="scientific">Acaulospora colombiana</name>
    <dbReference type="NCBI Taxonomy" id="27376"/>
    <lineage>
        <taxon>Eukaryota</taxon>
        <taxon>Fungi</taxon>
        <taxon>Fungi incertae sedis</taxon>
        <taxon>Mucoromycota</taxon>
        <taxon>Glomeromycotina</taxon>
        <taxon>Glomeromycetes</taxon>
        <taxon>Diversisporales</taxon>
        <taxon>Acaulosporaceae</taxon>
        <taxon>Acaulospora</taxon>
    </lineage>
</organism>
<evidence type="ECO:0000313" key="1">
    <source>
        <dbReference type="EMBL" id="CAG8593585.1"/>
    </source>
</evidence>
<dbReference type="EMBL" id="CAJVPT010013167">
    <property type="protein sequence ID" value="CAG8593585.1"/>
    <property type="molecule type" value="Genomic_DNA"/>
</dbReference>